<dbReference type="AlphaFoldDB" id="A0A5P9JX90"/>
<evidence type="ECO:0000259" key="4">
    <source>
        <dbReference type="PROSITE" id="PS51186"/>
    </source>
</evidence>
<dbReference type="InterPro" id="IPR050832">
    <property type="entry name" value="Bact_Acetyltransf"/>
</dbReference>
<accession>A0A5P9JX90</accession>
<keyword evidence="2" id="KW-0012">Acyltransferase</keyword>
<evidence type="ECO:0000256" key="2">
    <source>
        <dbReference type="ARBA" id="ARBA00023315"/>
    </source>
</evidence>
<dbReference type="Proteomes" id="UP000325614">
    <property type="component" value="Chromosome"/>
</dbReference>
<dbReference type="PROSITE" id="PS51186">
    <property type="entry name" value="GNAT"/>
    <property type="match status" value="1"/>
</dbReference>
<dbReference type="PANTHER" id="PTHR43877">
    <property type="entry name" value="AMINOALKYLPHOSPHONATE N-ACETYLTRANSFERASE-RELATED-RELATED"/>
    <property type="match status" value="1"/>
</dbReference>
<reference evidence="5 6" key="1">
    <citation type="submission" date="2019-10" db="EMBL/GenBank/DDBJ databases">
        <title>Isolation, Identification of Microvirga thermotolerans HR1, a novel thermophilic bacterium and Comparative Genomics of the genus Microvirga.</title>
        <authorList>
            <person name="Li J."/>
            <person name="Zhang W."/>
            <person name="Lin M."/>
            <person name="Wang J."/>
        </authorList>
    </citation>
    <scope>NUCLEOTIDE SEQUENCE [LARGE SCALE GENOMIC DNA]</scope>
    <source>
        <strain evidence="5 6">HR1</strain>
    </source>
</reference>
<dbReference type="InterPro" id="IPR000182">
    <property type="entry name" value="GNAT_dom"/>
</dbReference>
<name>A0A5P9JX90_9HYPH</name>
<dbReference type="Gene3D" id="3.40.630.30">
    <property type="match status" value="1"/>
</dbReference>
<sequence length="188" mass="20359">MSGPDPIRIAEGDPQSVPQWARLRHALWPEASLEEHRREALSILEDPDGGVAFLAHLDGHGPVGFAEASLRRDYVNGCSTSPVAFLEGLYVAPPHRRRGIARRLVQAFEAWAKAKGCREMASDADLSNTVSHAMHEALGFEETERVCISGSRSALGTAPEPGPITTCRGRRAPRRTCGSGPTADRRPC</sequence>
<evidence type="ECO:0000256" key="1">
    <source>
        <dbReference type="ARBA" id="ARBA00022679"/>
    </source>
</evidence>
<dbReference type="EMBL" id="CP045423">
    <property type="protein sequence ID" value="QFU16368.1"/>
    <property type="molecule type" value="Genomic_DNA"/>
</dbReference>
<evidence type="ECO:0000256" key="3">
    <source>
        <dbReference type="SAM" id="MobiDB-lite"/>
    </source>
</evidence>
<evidence type="ECO:0000313" key="5">
    <source>
        <dbReference type="EMBL" id="QFU16368.1"/>
    </source>
</evidence>
<dbReference type="SUPFAM" id="SSF55729">
    <property type="entry name" value="Acyl-CoA N-acyltransferases (Nat)"/>
    <property type="match status" value="1"/>
</dbReference>
<evidence type="ECO:0000313" key="6">
    <source>
        <dbReference type="Proteomes" id="UP000325614"/>
    </source>
</evidence>
<dbReference type="GO" id="GO:0016747">
    <property type="term" value="F:acyltransferase activity, transferring groups other than amino-acyl groups"/>
    <property type="evidence" value="ECO:0007669"/>
    <property type="project" value="InterPro"/>
</dbReference>
<gene>
    <name evidence="5" type="ORF">GDR74_09090</name>
</gene>
<dbReference type="KEGG" id="mico:GDR74_09090"/>
<dbReference type="NCBIfam" id="NF043067">
    <property type="entry name" value="AAC_6p_group_E"/>
    <property type="match status" value="1"/>
</dbReference>
<keyword evidence="1 5" id="KW-0808">Transferase</keyword>
<proteinExistence type="predicted"/>
<dbReference type="PANTHER" id="PTHR43877:SF1">
    <property type="entry name" value="ACETYLTRANSFERASE"/>
    <property type="match status" value="1"/>
</dbReference>
<dbReference type="Pfam" id="PF00583">
    <property type="entry name" value="Acetyltransf_1"/>
    <property type="match status" value="1"/>
</dbReference>
<feature type="domain" description="N-acetyltransferase" evidence="4">
    <location>
        <begin position="7"/>
        <end position="159"/>
    </location>
</feature>
<keyword evidence="6" id="KW-1185">Reference proteome</keyword>
<feature type="region of interest" description="Disordered" evidence="3">
    <location>
        <begin position="152"/>
        <end position="188"/>
    </location>
</feature>
<dbReference type="CDD" id="cd04301">
    <property type="entry name" value="NAT_SF"/>
    <property type="match status" value="1"/>
</dbReference>
<dbReference type="InterPro" id="IPR016181">
    <property type="entry name" value="Acyl_CoA_acyltransferase"/>
</dbReference>
<organism evidence="5 6">
    <name type="scientific">Microvirga thermotolerans</name>
    <dbReference type="NCBI Taxonomy" id="2651334"/>
    <lineage>
        <taxon>Bacteria</taxon>
        <taxon>Pseudomonadati</taxon>
        <taxon>Pseudomonadota</taxon>
        <taxon>Alphaproteobacteria</taxon>
        <taxon>Hyphomicrobiales</taxon>
        <taxon>Methylobacteriaceae</taxon>
        <taxon>Microvirga</taxon>
    </lineage>
</organism>
<protein>
    <submittedName>
        <fullName evidence="5">GNAT family N-acetyltransferase</fullName>
    </submittedName>
</protein>